<dbReference type="PANTHER" id="PTHR42852">
    <property type="entry name" value="THIOL:DISULFIDE INTERCHANGE PROTEIN DSBE"/>
    <property type="match status" value="1"/>
</dbReference>
<dbReference type="AlphaFoldDB" id="A0A0A8H5C2"/>
<dbReference type="STRING" id="1031564.CINS_1127"/>
<dbReference type="PROSITE" id="PS51352">
    <property type="entry name" value="THIOREDOXIN_2"/>
    <property type="match status" value="1"/>
</dbReference>
<dbReference type="InterPro" id="IPR000866">
    <property type="entry name" value="AhpC/TSA"/>
</dbReference>
<feature type="signal peptide" evidence="1">
    <location>
        <begin position="1"/>
        <end position="20"/>
    </location>
</feature>
<dbReference type="CDD" id="cd02966">
    <property type="entry name" value="TlpA_like_family"/>
    <property type="match status" value="1"/>
</dbReference>
<dbReference type="GO" id="GO:0016491">
    <property type="term" value="F:oxidoreductase activity"/>
    <property type="evidence" value="ECO:0007669"/>
    <property type="project" value="InterPro"/>
</dbReference>
<dbReference type="EMBL" id="CP007770">
    <property type="protein sequence ID" value="AJC88089.1"/>
    <property type="molecule type" value="Genomic_DNA"/>
</dbReference>
<dbReference type="HOGENOM" id="CLU_042529_11_2_7"/>
<protein>
    <submittedName>
        <fullName evidence="3">Protein disulfide reductase, TlpA family</fullName>
    </submittedName>
</protein>
<dbReference type="InterPro" id="IPR036249">
    <property type="entry name" value="Thioredoxin-like_sf"/>
</dbReference>
<organism evidence="3 4">
    <name type="scientific">Campylobacter insulaenigrae NCTC 12927</name>
    <dbReference type="NCBI Taxonomy" id="1031564"/>
    <lineage>
        <taxon>Bacteria</taxon>
        <taxon>Pseudomonadati</taxon>
        <taxon>Campylobacterota</taxon>
        <taxon>Epsilonproteobacteria</taxon>
        <taxon>Campylobacterales</taxon>
        <taxon>Campylobacteraceae</taxon>
        <taxon>Campylobacter</taxon>
    </lineage>
</organism>
<accession>A0A0A8H5C2</accession>
<dbReference type="GeneID" id="74431914"/>
<dbReference type="Gene3D" id="3.40.30.10">
    <property type="entry name" value="Glutaredoxin"/>
    <property type="match status" value="1"/>
</dbReference>
<dbReference type="InterPro" id="IPR013766">
    <property type="entry name" value="Thioredoxin_domain"/>
</dbReference>
<dbReference type="SUPFAM" id="SSF52833">
    <property type="entry name" value="Thioredoxin-like"/>
    <property type="match status" value="1"/>
</dbReference>
<dbReference type="RefSeq" id="WP_039650587.1">
    <property type="nucleotide sequence ID" value="NZ_CP007770.1"/>
</dbReference>
<reference evidence="3 4" key="1">
    <citation type="journal article" date="2014" name="Genome Biol. Evol.">
        <title>Comparative Genomics of the Campylobacter lari Group.</title>
        <authorList>
            <person name="Miller W.G."/>
            <person name="Yee E."/>
            <person name="Chapman M.H."/>
            <person name="Smith T.P."/>
            <person name="Bono J.L."/>
            <person name="Huynh S."/>
            <person name="Parker C.T."/>
            <person name="Vandamme P."/>
            <person name="Luong K."/>
            <person name="Korlach J."/>
        </authorList>
    </citation>
    <scope>NUCLEOTIDE SEQUENCE [LARGE SCALE GENOMIC DNA]</scope>
    <source>
        <strain evidence="3 4">NCTC 12927</strain>
    </source>
</reference>
<dbReference type="InterPro" id="IPR050553">
    <property type="entry name" value="Thioredoxin_ResA/DsbE_sf"/>
</dbReference>
<dbReference type="PANTHER" id="PTHR42852:SF13">
    <property type="entry name" value="PROTEIN DIPZ"/>
    <property type="match status" value="1"/>
</dbReference>
<sequence length="163" mass="18574">MRIKILILTFFCMIFLNACFENNNKNGGKIGLHAPEISAKNIKGQKVKISDFDNLVILTFVQQGCASCLKDLPLLEKLADDNPQKITILAVDSIDKDIKFKDFVNANDYKNIIFLEDDLDISWQRFNIFAVPTTFIIKNGIVQDKIIGEKPWSYLKNSISSWL</sequence>
<dbReference type="Pfam" id="PF00578">
    <property type="entry name" value="AhpC-TSA"/>
    <property type="match status" value="1"/>
</dbReference>
<name>A0A0A8H5C2_9BACT</name>
<evidence type="ECO:0000313" key="4">
    <source>
        <dbReference type="Proteomes" id="UP000031163"/>
    </source>
</evidence>
<feature type="chain" id="PRO_5002054214" evidence="1">
    <location>
        <begin position="21"/>
        <end position="163"/>
    </location>
</feature>
<evidence type="ECO:0000313" key="3">
    <source>
        <dbReference type="EMBL" id="AJC88089.1"/>
    </source>
</evidence>
<dbReference type="Proteomes" id="UP000031163">
    <property type="component" value="Chromosome"/>
</dbReference>
<feature type="domain" description="Thioredoxin" evidence="2">
    <location>
        <begin position="28"/>
        <end position="163"/>
    </location>
</feature>
<proteinExistence type="predicted"/>
<evidence type="ECO:0000256" key="1">
    <source>
        <dbReference type="SAM" id="SignalP"/>
    </source>
</evidence>
<dbReference type="KEGG" id="cis:CINS_1127"/>
<gene>
    <name evidence="3" type="ORF">CINS_1127</name>
</gene>
<evidence type="ECO:0000259" key="2">
    <source>
        <dbReference type="PROSITE" id="PS51352"/>
    </source>
</evidence>
<keyword evidence="1" id="KW-0732">Signal</keyword>
<dbReference type="GO" id="GO:0016209">
    <property type="term" value="F:antioxidant activity"/>
    <property type="evidence" value="ECO:0007669"/>
    <property type="project" value="InterPro"/>
</dbReference>